<evidence type="ECO:0000313" key="7">
    <source>
        <dbReference type="EMBL" id="ORZ33183.1"/>
    </source>
</evidence>
<gene>
    <name evidence="7" type="ORF">BCR44DRAFT_1438908</name>
</gene>
<evidence type="ECO:0000256" key="5">
    <source>
        <dbReference type="PROSITE-ProRule" id="PRU01240"/>
    </source>
</evidence>
<dbReference type="InterPro" id="IPR023827">
    <property type="entry name" value="Peptidase_S8_Asp-AS"/>
</dbReference>
<dbReference type="STRING" id="765915.A0A1Y2HHL4"/>
<dbReference type="PROSITE" id="PS00137">
    <property type="entry name" value="SUBTILASE_HIS"/>
    <property type="match status" value="1"/>
</dbReference>
<dbReference type="AlphaFoldDB" id="A0A1Y2HHL4"/>
<keyword evidence="2 5" id="KW-0645">Protease</keyword>
<feature type="active site" description="Charge relay system" evidence="5">
    <location>
        <position position="97"/>
    </location>
</feature>
<dbReference type="EMBL" id="MCFL01000038">
    <property type="protein sequence ID" value="ORZ33183.1"/>
    <property type="molecule type" value="Genomic_DNA"/>
</dbReference>
<evidence type="ECO:0000313" key="8">
    <source>
        <dbReference type="Proteomes" id="UP000193411"/>
    </source>
</evidence>
<proteinExistence type="inferred from homology"/>
<evidence type="ECO:0000256" key="1">
    <source>
        <dbReference type="ARBA" id="ARBA00011073"/>
    </source>
</evidence>
<dbReference type="PRINTS" id="PR00723">
    <property type="entry name" value="SUBTILISIN"/>
</dbReference>
<accession>A0A1Y2HHL4</accession>
<dbReference type="PANTHER" id="PTHR43806">
    <property type="entry name" value="PEPTIDASE S8"/>
    <property type="match status" value="1"/>
</dbReference>
<dbReference type="OrthoDB" id="206201at2759"/>
<dbReference type="SUPFAM" id="SSF52743">
    <property type="entry name" value="Subtilisin-like"/>
    <property type="match status" value="1"/>
</dbReference>
<feature type="active site" description="Charge relay system" evidence="5">
    <location>
        <position position="236"/>
    </location>
</feature>
<feature type="domain" description="Peptidase S8/S53" evidence="6">
    <location>
        <begin position="55"/>
        <end position="231"/>
    </location>
</feature>
<evidence type="ECO:0000256" key="3">
    <source>
        <dbReference type="ARBA" id="ARBA00022801"/>
    </source>
</evidence>
<name>A0A1Y2HHL4_9FUNG</name>
<dbReference type="Gene3D" id="3.40.50.200">
    <property type="entry name" value="Peptidase S8/S53 domain"/>
    <property type="match status" value="1"/>
</dbReference>
<dbReference type="GO" id="GO:0005615">
    <property type="term" value="C:extracellular space"/>
    <property type="evidence" value="ECO:0007669"/>
    <property type="project" value="TreeGrafter"/>
</dbReference>
<dbReference type="PROSITE" id="PS51892">
    <property type="entry name" value="SUBTILASE"/>
    <property type="match status" value="1"/>
</dbReference>
<dbReference type="InterPro" id="IPR015500">
    <property type="entry name" value="Peptidase_S8_subtilisin-rel"/>
</dbReference>
<keyword evidence="4 5" id="KW-0720">Serine protease</keyword>
<dbReference type="InterPro" id="IPR050131">
    <property type="entry name" value="Peptidase_S8_subtilisin-like"/>
</dbReference>
<dbReference type="InterPro" id="IPR022398">
    <property type="entry name" value="Peptidase_S8_His-AS"/>
</dbReference>
<comment type="caution">
    <text evidence="7">The sequence shown here is derived from an EMBL/GenBank/DDBJ whole genome shotgun (WGS) entry which is preliminary data.</text>
</comment>
<evidence type="ECO:0000256" key="4">
    <source>
        <dbReference type="ARBA" id="ARBA00022825"/>
    </source>
</evidence>
<protein>
    <submittedName>
        <fullName evidence="7">Peptidase S8/S53 domain-containing protein</fullName>
    </submittedName>
</protein>
<organism evidence="7 8">
    <name type="scientific">Catenaria anguillulae PL171</name>
    <dbReference type="NCBI Taxonomy" id="765915"/>
    <lineage>
        <taxon>Eukaryota</taxon>
        <taxon>Fungi</taxon>
        <taxon>Fungi incertae sedis</taxon>
        <taxon>Blastocladiomycota</taxon>
        <taxon>Blastocladiomycetes</taxon>
        <taxon>Blastocladiales</taxon>
        <taxon>Catenariaceae</taxon>
        <taxon>Catenaria</taxon>
    </lineage>
</organism>
<reference evidence="7 8" key="1">
    <citation type="submission" date="2016-07" db="EMBL/GenBank/DDBJ databases">
        <title>Pervasive Adenine N6-methylation of Active Genes in Fungi.</title>
        <authorList>
            <consortium name="DOE Joint Genome Institute"/>
            <person name="Mondo S.J."/>
            <person name="Dannebaum R.O."/>
            <person name="Kuo R.C."/>
            <person name="Labutti K."/>
            <person name="Haridas S."/>
            <person name="Kuo A."/>
            <person name="Salamov A."/>
            <person name="Ahrendt S.R."/>
            <person name="Lipzen A."/>
            <person name="Sullivan W."/>
            <person name="Andreopoulos W.B."/>
            <person name="Clum A."/>
            <person name="Lindquist E."/>
            <person name="Daum C."/>
            <person name="Ramamoorthy G.K."/>
            <person name="Gryganskyi A."/>
            <person name="Culley D."/>
            <person name="Magnuson J.K."/>
            <person name="James T.Y."/>
            <person name="O'Malley M.A."/>
            <person name="Stajich J.E."/>
            <person name="Spatafora J.W."/>
            <person name="Visel A."/>
            <person name="Grigoriev I.V."/>
        </authorList>
    </citation>
    <scope>NUCLEOTIDE SEQUENCE [LARGE SCALE GENOMIC DNA]</scope>
    <source>
        <strain evidence="7 8">PL171</strain>
    </source>
</reference>
<comment type="similarity">
    <text evidence="1 5">Belongs to the peptidase S8 family.</text>
</comment>
<evidence type="ECO:0000259" key="6">
    <source>
        <dbReference type="Pfam" id="PF00082"/>
    </source>
</evidence>
<feature type="active site" description="Charge relay system" evidence="5">
    <location>
        <position position="64"/>
    </location>
</feature>
<dbReference type="GO" id="GO:0006508">
    <property type="term" value="P:proteolysis"/>
    <property type="evidence" value="ECO:0007669"/>
    <property type="project" value="UniProtKB-KW"/>
</dbReference>
<dbReference type="Pfam" id="PF00082">
    <property type="entry name" value="Peptidase_S8"/>
    <property type="match status" value="1"/>
</dbReference>
<dbReference type="GO" id="GO:0004252">
    <property type="term" value="F:serine-type endopeptidase activity"/>
    <property type="evidence" value="ECO:0007669"/>
    <property type="project" value="UniProtKB-UniRule"/>
</dbReference>
<dbReference type="InterPro" id="IPR036852">
    <property type="entry name" value="Peptidase_S8/S53_dom_sf"/>
</dbReference>
<evidence type="ECO:0000256" key="2">
    <source>
        <dbReference type="ARBA" id="ARBA00022670"/>
    </source>
</evidence>
<dbReference type="PANTHER" id="PTHR43806:SF11">
    <property type="entry name" value="CEREVISIN-RELATED"/>
    <property type="match status" value="1"/>
</dbReference>
<dbReference type="Proteomes" id="UP000193411">
    <property type="component" value="Unassembled WGS sequence"/>
</dbReference>
<keyword evidence="3 5" id="KW-0378">Hydrolase</keyword>
<dbReference type="PROSITE" id="PS00136">
    <property type="entry name" value="SUBTILASE_ASP"/>
    <property type="match status" value="1"/>
</dbReference>
<keyword evidence="8" id="KW-1185">Reference proteome</keyword>
<sequence>MVRKLKSNSQVAHVEPDYVLKACETTQLNPPNWGLSFISRRFPGKGNYYFPDKQGQGVDVYILDSGIATNHTEFTRNRAHFAFNGDATWPWEDDMNHGTTVAGIIAGSTYGVAKRATVHALKVLDKNGAGTMSTALRAMEWVAEAVRKSGKTSVCNFSFVALNLDDTVNADLALAGLAEAGCVIVKAAGDERGDACKFWPNGSRVGLTVSSLAVDGRSHVDGTNFGPCVQRMLSLSTA</sequence>
<dbReference type="InterPro" id="IPR000209">
    <property type="entry name" value="Peptidase_S8/S53_dom"/>
</dbReference>